<feature type="region of interest" description="Disordered" evidence="1">
    <location>
        <begin position="1"/>
        <end position="56"/>
    </location>
</feature>
<organism evidence="2 3">
    <name type="scientific">Ranatra chinensis</name>
    <dbReference type="NCBI Taxonomy" id="642074"/>
    <lineage>
        <taxon>Eukaryota</taxon>
        <taxon>Metazoa</taxon>
        <taxon>Ecdysozoa</taxon>
        <taxon>Arthropoda</taxon>
        <taxon>Hexapoda</taxon>
        <taxon>Insecta</taxon>
        <taxon>Pterygota</taxon>
        <taxon>Neoptera</taxon>
        <taxon>Paraneoptera</taxon>
        <taxon>Hemiptera</taxon>
        <taxon>Heteroptera</taxon>
        <taxon>Panheteroptera</taxon>
        <taxon>Nepomorpha</taxon>
        <taxon>Nepidae</taxon>
        <taxon>Ranatrinae</taxon>
        <taxon>Ranatra</taxon>
    </lineage>
</organism>
<dbReference type="AlphaFoldDB" id="A0ABD0YAK1"/>
<dbReference type="Proteomes" id="UP001558652">
    <property type="component" value="Unassembled WGS sequence"/>
</dbReference>
<evidence type="ECO:0000313" key="2">
    <source>
        <dbReference type="EMBL" id="KAL1124366.1"/>
    </source>
</evidence>
<sequence>MPTSGKCMAAPDPLPVTPREIPSEEQMDTDRQGFPILGKKSESLRERPGSQHDDDGRVLEQLSKGIDHITTLPPVCIRMVSVPGVLKDSLKLLNGPTNSKPTAQSGPISCNLPIHRTLPGLGNPLPLPNQITFSPINTGGQSQVSRDILHTKGFGFPRSYWLFPWARLSGPGLSKNKRPFRNSALSLLCARWANHLSKIGLRKREVPLLYRHNNPARSAAPGADRLSLASSPGTPARGYTLVNPCAFWCFRIEEPPAHCDVPNSADRQHNPAPINPFQPDSLEKKRNIPPSQNNVQELCLSPIAAHDKGRLVSILNCLCA</sequence>
<accession>A0ABD0YAK1</accession>
<evidence type="ECO:0000313" key="3">
    <source>
        <dbReference type="Proteomes" id="UP001558652"/>
    </source>
</evidence>
<gene>
    <name evidence="2" type="ORF">AAG570_000995</name>
</gene>
<feature type="region of interest" description="Disordered" evidence="1">
    <location>
        <begin position="261"/>
        <end position="289"/>
    </location>
</feature>
<keyword evidence="3" id="KW-1185">Reference proteome</keyword>
<name>A0ABD0YAK1_9HEMI</name>
<proteinExistence type="predicted"/>
<evidence type="ECO:0000256" key="1">
    <source>
        <dbReference type="SAM" id="MobiDB-lite"/>
    </source>
</evidence>
<protein>
    <submittedName>
        <fullName evidence="2">Uncharacterized protein</fullName>
    </submittedName>
</protein>
<comment type="caution">
    <text evidence="2">The sequence shown here is derived from an EMBL/GenBank/DDBJ whole genome shotgun (WGS) entry which is preliminary data.</text>
</comment>
<feature type="compositionally biased region" description="Basic and acidic residues" evidence="1">
    <location>
        <begin position="39"/>
        <end position="56"/>
    </location>
</feature>
<reference evidence="2 3" key="1">
    <citation type="submission" date="2024-07" db="EMBL/GenBank/DDBJ databases">
        <title>Chromosome-level genome assembly of the water stick insect Ranatra chinensis (Heteroptera: Nepidae).</title>
        <authorList>
            <person name="Liu X."/>
        </authorList>
    </citation>
    <scope>NUCLEOTIDE SEQUENCE [LARGE SCALE GENOMIC DNA]</scope>
    <source>
        <strain evidence="2">Cailab_2021Rc</strain>
        <tissue evidence="2">Muscle</tissue>
    </source>
</reference>
<dbReference type="EMBL" id="JBFDAA010000010">
    <property type="protein sequence ID" value="KAL1124366.1"/>
    <property type="molecule type" value="Genomic_DNA"/>
</dbReference>